<reference evidence="4" key="1">
    <citation type="submission" date="2019-10" db="EMBL/GenBank/DDBJ databases">
        <title>Draft genome sequence of Panacibacter sp. KCS-6.</title>
        <authorList>
            <person name="Yim K.J."/>
        </authorList>
    </citation>
    <scope>NUCLEOTIDE SEQUENCE</scope>
    <source>
        <strain evidence="4">KCS-6</strain>
    </source>
</reference>
<dbReference type="Proteomes" id="UP000598971">
    <property type="component" value="Unassembled WGS sequence"/>
</dbReference>
<dbReference type="AlphaFoldDB" id="A0A8J8FGZ0"/>
<dbReference type="GO" id="GO:0016020">
    <property type="term" value="C:membrane"/>
    <property type="evidence" value="ECO:0007669"/>
    <property type="project" value="TreeGrafter"/>
</dbReference>
<evidence type="ECO:0000256" key="1">
    <source>
        <dbReference type="ARBA" id="ARBA00006484"/>
    </source>
</evidence>
<evidence type="ECO:0000256" key="2">
    <source>
        <dbReference type="ARBA" id="ARBA00023002"/>
    </source>
</evidence>
<dbReference type="Pfam" id="PF00106">
    <property type="entry name" value="adh_short"/>
    <property type="match status" value="1"/>
</dbReference>
<keyword evidence="5" id="KW-1185">Reference proteome</keyword>
<dbReference type="SUPFAM" id="SSF51735">
    <property type="entry name" value="NAD(P)-binding Rossmann-fold domains"/>
    <property type="match status" value="1"/>
</dbReference>
<organism evidence="4 5">
    <name type="scientific">Limnovirga soli</name>
    <dbReference type="NCBI Taxonomy" id="2656915"/>
    <lineage>
        <taxon>Bacteria</taxon>
        <taxon>Pseudomonadati</taxon>
        <taxon>Bacteroidota</taxon>
        <taxon>Chitinophagia</taxon>
        <taxon>Chitinophagales</taxon>
        <taxon>Chitinophagaceae</taxon>
        <taxon>Limnovirga</taxon>
    </lineage>
</organism>
<dbReference type="EMBL" id="WHPF01000009">
    <property type="protein sequence ID" value="NNV56452.1"/>
    <property type="molecule type" value="Genomic_DNA"/>
</dbReference>
<dbReference type="InterPro" id="IPR020904">
    <property type="entry name" value="Sc_DH/Rdtase_CS"/>
</dbReference>
<dbReference type="InterPro" id="IPR002347">
    <property type="entry name" value="SDR_fam"/>
</dbReference>
<dbReference type="InterPro" id="IPR036291">
    <property type="entry name" value="NAD(P)-bd_dom_sf"/>
</dbReference>
<dbReference type="RefSeq" id="WP_171608396.1">
    <property type="nucleotide sequence ID" value="NZ_WHPF01000009.1"/>
</dbReference>
<dbReference type="PRINTS" id="PR00081">
    <property type="entry name" value="GDHRDH"/>
</dbReference>
<dbReference type="PANTHER" id="PTHR44196:SF1">
    <property type="entry name" value="DEHYDROGENASE_REDUCTASE SDR FAMILY MEMBER 7B"/>
    <property type="match status" value="1"/>
</dbReference>
<protein>
    <submittedName>
        <fullName evidence="4">SDR family NAD(P)-dependent oxidoreductase</fullName>
    </submittedName>
</protein>
<comment type="similarity">
    <text evidence="1 3">Belongs to the short-chain dehydrogenases/reductases (SDR) family.</text>
</comment>
<keyword evidence="2" id="KW-0560">Oxidoreductase</keyword>
<dbReference type="PRINTS" id="PR00080">
    <property type="entry name" value="SDRFAMILY"/>
</dbReference>
<dbReference type="GO" id="GO:0016491">
    <property type="term" value="F:oxidoreductase activity"/>
    <property type="evidence" value="ECO:0007669"/>
    <property type="project" value="UniProtKB-KW"/>
</dbReference>
<name>A0A8J8FGZ0_9BACT</name>
<comment type="caution">
    <text evidence="4">The sequence shown here is derived from an EMBL/GenBank/DDBJ whole genome shotgun (WGS) entry which is preliminary data.</text>
</comment>
<evidence type="ECO:0000256" key="3">
    <source>
        <dbReference type="RuleBase" id="RU000363"/>
    </source>
</evidence>
<dbReference type="PROSITE" id="PS00061">
    <property type="entry name" value="ADH_SHORT"/>
    <property type="match status" value="1"/>
</dbReference>
<accession>A0A8J8FGZ0</accession>
<dbReference type="PANTHER" id="PTHR44196">
    <property type="entry name" value="DEHYDROGENASE/REDUCTASE SDR FAMILY MEMBER 7B"/>
    <property type="match status" value="1"/>
</dbReference>
<dbReference type="CDD" id="cd05233">
    <property type="entry name" value="SDR_c"/>
    <property type="match status" value="1"/>
</dbReference>
<dbReference type="Gene3D" id="3.40.50.720">
    <property type="entry name" value="NAD(P)-binding Rossmann-like Domain"/>
    <property type="match status" value="1"/>
</dbReference>
<proteinExistence type="inferred from homology"/>
<evidence type="ECO:0000313" key="5">
    <source>
        <dbReference type="Proteomes" id="UP000598971"/>
    </source>
</evidence>
<gene>
    <name evidence="4" type="ORF">GD597_13355</name>
</gene>
<evidence type="ECO:0000313" key="4">
    <source>
        <dbReference type="EMBL" id="NNV56452.1"/>
    </source>
</evidence>
<sequence length="232" mass="25169">MIVVITGASKGLGKAIAEVFAKDGHTILVCARSEVQLYNMMQELLNKYPQCTIKARPVDMAIKDEVTSFAQWCLQYGNPDILVNNAGQFIPGSVITEADGQLEQLMPVNLYSAYYLTRALLPAMQQQKGGHIFNMCSIASLKAYENGGSYSITKFALAGFSKNLREELKNTGIKVTGIYPGAAYTDSWSGSDVNPNRIMEAADVAAMVYAAAQLSPQACVEDIVLRPQLGDL</sequence>